<proteinExistence type="predicted"/>
<sequence length="56" mass="6228">MPPNGRSQQEKVVTGDMTSAIEDVTENGAGATPENEQKEPRQRVRVLQYSRSDLLI</sequence>
<organism evidence="2 3">
    <name type="scientific">Plantactinospora alkalitolerans</name>
    <dbReference type="NCBI Taxonomy" id="2789879"/>
    <lineage>
        <taxon>Bacteria</taxon>
        <taxon>Bacillati</taxon>
        <taxon>Actinomycetota</taxon>
        <taxon>Actinomycetes</taxon>
        <taxon>Micromonosporales</taxon>
        <taxon>Micromonosporaceae</taxon>
        <taxon>Plantactinospora</taxon>
    </lineage>
</organism>
<reference evidence="2 3" key="1">
    <citation type="submission" date="2020-11" db="EMBL/GenBank/DDBJ databases">
        <title>A novel isolate from a Black sea contaminated sediment with potential to produce alkanes: Plantactinospora alkalitolerans sp. nov.</title>
        <authorList>
            <person name="Carro L."/>
            <person name="Veyisoglu A."/>
            <person name="Guven K."/>
            <person name="Schumann P."/>
            <person name="Klenk H.-P."/>
            <person name="Sahin N."/>
        </authorList>
    </citation>
    <scope>NUCLEOTIDE SEQUENCE [LARGE SCALE GENOMIC DNA]</scope>
    <source>
        <strain evidence="2 3">S1510</strain>
    </source>
</reference>
<keyword evidence="3" id="KW-1185">Reference proteome</keyword>
<feature type="region of interest" description="Disordered" evidence="1">
    <location>
        <begin position="1"/>
        <end position="56"/>
    </location>
</feature>
<evidence type="ECO:0000256" key="1">
    <source>
        <dbReference type="SAM" id="MobiDB-lite"/>
    </source>
</evidence>
<comment type="caution">
    <text evidence="2">The sequence shown here is derived from an EMBL/GenBank/DDBJ whole genome shotgun (WGS) entry which is preliminary data.</text>
</comment>
<dbReference type="EMBL" id="JADPUN010000079">
    <property type="protein sequence ID" value="MBF9128530.1"/>
    <property type="molecule type" value="Genomic_DNA"/>
</dbReference>
<evidence type="ECO:0000313" key="2">
    <source>
        <dbReference type="EMBL" id="MBF9128530.1"/>
    </source>
</evidence>
<gene>
    <name evidence="2" type="ORF">I0C86_05935</name>
</gene>
<accession>A0ABS0GQR8</accession>
<feature type="compositionally biased region" description="Polar residues" evidence="1">
    <location>
        <begin position="1"/>
        <end position="11"/>
    </location>
</feature>
<name>A0ABS0GQR8_9ACTN</name>
<dbReference type="RefSeq" id="WP_196200182.1">
    <property type="nucleotide sequence ID" value="NZ_JADPUN010000079.1"/>
</dbReference>
<protein>
    <submittedName>
        <fullName evidence="2">Uncharacterized protein</fullName>
    </submittedName>
</protein>
<dbReference type="Proteomes" id="UP000638560">
    <property type="component" value="Unassembled WGS sequence"/>
</dbReference>
<evidence type="ECO:0000313" key="3">
    <source>
        <dbReference type="Proteomes" id="UP000638560"/>
    </source>
</evidence>